<gene>
    <name evidence="3" type="ORF">GCM10009682_61850</name>
</gene>
<dbReference type="InterPro" id="IPR051325">
    <property type="entry name" value="Nudix_hydrolase_domain"/>
</dbReference>
<dbReference type="Gene3D" id="3.90.79.10">
    <property type="entry name" value="Nucleoside Triphosphate Pyrophosphohydrolase"/>
    <property type="match status" value="1"/>
</dbReference>
<dbReference type="PROSITE" id="PS00893">
    <property type="entry name" value="NUDIX_BOX"/>
    <property type="match status" value="1"/>
</dbReference>
<protein>
    <submittedName>
        <fullName evidence="3">NUDIX hydrolase</fullName>
    </submittedName>
</protein>
<dbReference type="InterPro" id="IPR020084">
    <property type="entry name" value="NUDIX_hydrolase_CS"/>
</dbReference>
<dbReference type="Proteomes" id="UP001500218">
    <property type="component" value="Unassembled WGS sequence"/>
</dbReference>
<evidence type="ECO:0000256" key="1">
    <source>
        <dbReference type="ARBA" id="ARBA00022801"/>
    </source>
</evidence>
<comment type="caution">
    <text evidence="3">The sequence shown here is derived from an EMBL/GenBank/DDBJ whole genome shotgun (WGS) entry which is preliminary data.</text>
</comment>
<dbReference type="EMBL" id="BAAALT010000288">
    <property type="protein sequence ID" value="GAA1835269.1"/>
    <property type="molecule type" value="Genomic_DNA"/>
</dbReference>
<dbReference type="PANTHER" id="PTHR21340:SF0">
    <property type="entry name" value="BIS(5'-NUCLEOSYL)-TETRAPHOSPHATASE [ASYMMETRICAL]"/>
    <property type="match status" value="1"/>
</dbReference>
<dbReference type="InterPro" id="IPR000086">
    <property type="entry name" value="NUDIX_hydrolase_dom"/>
</dbReference>
<organism evidence="3 4">
    <name type="scientific">Luedemannella flava</name>
    <dbReference type="NCBI Taxonomy" id="349316"/>
    <lineage>
        <taxon>Bacteria</taxon>
        <taxon>Bacillati</taxon>
        <taxon>Actinomycetota</taxon>
        <taxon>Actinomycetes</taxon>
        <taxon>Micromonosporales</taxon>
        <taxon>Micromonosporaceae</taxon>
        <taxon>Luedemannella</taxon>
    </lineage>
</organism>
<sequence>MADAQPVRAAGGVLVRDGLVALVHRPRYDDWTLPKGKARRGEAPVVTAWREVWEETGVRPLVRTRLTTVTYPVAVAGGTADKTVDYWTMTAGTDTGFRPGDEIDDVAWLDPTQAHDRLTYPHDIEVLAAYQSRPALTGLAVLVRHASAGKRGQFAGPDAARPLDRAGQNRAVGLVQPLTCFGPRRIISAAPRRCVQTMAPMASTLDLPIEVETAFDEAGDPAAAARRTRALAGGAGSIVVCSQGGLMPTLLAELTGGRADDFTTPKGAGWVVGFAADGAVVADRLTA</sequence>
<dbReference type="PANTHER" id="PTHR21340">
    <property type="entry name" value="DIADENOSINE 5,5-P1,P4-TETRAPHOSPHATE PYROPHOSPHOHYDROLASE MUTT"/>
    <property type="match status" value="1"/>
</dbReference>
<keyword evidence="4" id="KW-1185">Reference proteome</keyword>
<dbReference type="InterPro" id="IPR029033">
    <property type="entry name" value="His_PPase_superfam"/>
</dbReference>
<reference evidence="3 4" key="1">
    <citation type="journal article" date="2019" name="Int. J. Syst. Evol. Microbiol.">
        <title>The Global Catalogue of Microorganisms (GCM) 10K type strain sequencing project: providing services to taxonomists for standard genome sequencing and annotation.</title>
        <authorList>
            <consortium name="The Broad Institute Genomics Platform"/>
            <consortium name="The Broad Institute Genome Sequencing Center for Infectious Disease"/>
            <person name="Wu L."/>
            <person name="Ma J."/>
        </authorList>
    </citation>
    <scope>NUCLEOTIDE SEQUENCE [LARGE SCALE GENOMIC DNA]</scope>
    <source>
        <strain evidence="3 4">JCM 13250</strain>
    </source>
</reference>
<dbReference type="CDD" id="cd03673">
    <property type="entry name" value="NUDIX_Ap6A_hydrolase"/>
    <property type="match status" value="1"/>
</dbReference>
<proteinExistence type="predicted"/>
<dbReference type="SUPFAM" id="SSF53254">
    <property type="entry name" value="Phosphoglycerate mutase-like"/>
    <property type="match status" value="1"/>
</dbReference>
<evidence type="ECO:0000259" key="2">
    <source>
        <dbReference type="PROSITE" id="PS51462"/>
    </source>
</evidence>
<name>A0ABN2MR71_9ACTN</name>
<dbReference type="InterPro" id="IPR015797">
    <property type="entry name" value="NUDIX_hydrolase-like_dom_sf"/>
</dbReference>
<dbReference type="GO" id="GO:0016787">
    <property type="term" value="F:hydrolase activity"/>
    <property type="evidence" value="ECO:0007669"/>
    <property type="project" value="UniProtKB-KW"/>
</dbReference>
<dbReference type="SUPFAM" id="SSF55811">
    <property type="entry name" value="Nudix"/>
    <property type="match status" value="1"/>
</dbReference>
<dbReference type="RefSeq" id="WP_344140164.1">
    <property type="nucleotide sequence ID" value="NZ_BAAALT010000288.1"/>
</dbReference>
<dbReference type="Gene3D" id="3.40.50.1240">
    <property type="entry name" value="Phosphoglycerate mutase-like"/>
    <property type="match status" value="1"/>
</dbReference>
<feature type="domain" description="Nudix hydrolase" evidence="2">
    <location>
        <begin position="5"/>
        <end position="131"/>
    </location>
</feature>
<evidence type="ECO:0000313" key="3">
    <source>
        <dbReference type="EMBL" id="GAA1835269.1"/>
    </source>
</evidence>
<accession>A0ABN2MR71</accession>
<dbReference type="InterPro" id="IPR013078">
    <property type="entry name" value="His_Pase_superF_clade-1"/>
</dbReference>
<dbReference type="PROSITE" id="PS51462">
    <property type="entry name" value="NUDIX"/>
    <property type="match status" value="1"/>
</dbReference>
<evidence type="ECO:0000313" key="4">
    <source>
        <dbReference type="Proteomes" id="UP001500218"/>
    </source>
</evidence>
<keyword evidence="1 3" id="KW-0378">Hydrolase</keyword>
<dbReference type="Pfam" id="PF00300">
    <property type="entry name" value="His_Phos_1"/>
    <property type="match status" value="1"/>
</dbReference>
<dbReference type="Pfam" id="PF00293">
    <property type="entry name" value="NUDIX"/>
    <property type="match status" value="1"/>
</dbReference>